<evidence type="ECO:0000313" key="4">
    <source>
        <dbReference type="Proteomes" id="UP000295244"/>
    </source>
</evidence>
<feature type="transmembrane region" description="Helical" evidence="1">
    <location>
        <begin position="106"/>
        <end position="129"/>
    </location>
</feature>
<reference evidence="3 4" key="1">
    <citation type="submission" date="2019-03" db="EMBL/GenBank/DDBJ databases">
        <title>Whole genome sequence of a novel Rubrobacter taiwanensis strain, isolated from Yellowstone National Park.</title>
        <authorList>
            <person name="Freed S."/>
            <person name="Ramaley R.F."/>
            <person name="Kyndt J.A."/>
        </authorList>
    </citation>
    <scope>NUCLEOTIDE SEQUENCE [LARGE SCALE GENOMIC DNA]</scope>
    <source>
        <strain evidence="3 4">Yellowstone</strain>
    </source>
</reference>
<sequence>MSGWAAGFEAVLDPQALFLILAGVLVGILVGALPGLSATMAVAVLLPFTFALEPVDGMMLLLGIYGGALYAGSIPAILIRAPGTPSAAATVLDGHPMSQRGRAGEALSISVVASAVGGMVGVVFLALFAPRVAEFALRFGPAEYFMLSIFALTIIASLSESAMVKGLISGTLGLLIAMIGLDPIQAFPRFAFGSVELSAGIQFIPILIGLFGVAEALRQFERLRGGVEERPALGSFRLGFDRLKRLAPTTAGSSVLGFLVGVLPGTGGDIGSFVAYNETKRFARGEKNFGRGDPRGVAAAESANNASTAGALTPTLTLGIPGDSVSAILIGAITVHGLRPGPQLFTGSPELVYGIFIGFFLVYTCLLVVGLLGIRLWVQLMRVPTRFLWPTVLVLSVVGSYALRSNPFDVLVMLLAAVLGYFMMKGGYPLAPLVIGVILGPIAESGFRRAMIISGGSFEWLLTPIPLTLLILTLASIALAALRARSGSASSA</sequence>
<feature type="transmembrane region" description="Helical" evidence="1">
    <location>
        <begin position="410"/>
        <end position="439"/>
    </location>
</feature>
<feature type="transmembrane region" description="Helical" evidence="1">
    <location>
        <begin position="386"/>
        <end position="404"/>
    </location>
</feature>
<dbReference type="Pfam" id="PF01970">
    <property type="entry name" value="TctA"/>
    <property type="match status" value="1"/>
</dbReference>
<accession>A0A4R1B9T2</accession>
<keyword evidence="1" id="KW-1133">Transmembrane helix</keyword>
<dbReference type="Proteomes" id="UP000295244">
    <property type="component" value="Unassembled WGS sequence"/>
</dbReference>
<dbReference type="InterPro" id="IPR002823">
    <property type="entry name" value="DUF112_TM"/>
</dbReference>
<protein>
    <submittedName>
        <fullName evidence="3">C4-dicarboxylate ABC transporter permease</fullName>
    </submittedName>
</protein>
<proteinExistence type="predicted"/>
<dbReference type="PANTHER" id="PTHR35342:SF5">
    <property type="entry name" value="TRICARBOXYLIC TRANSPORT PROTEIN"/>
    <property type="match status" value="1"/>
</dbReference>
<feature type="transmembrane region" description="Helical" evidence="1">
    <location>
        <begin position="351"/>
        <end position="374"/>
    </location>
</feature>
<feature type="transmembrane region" description="Helical" evidence="1">
    <location>
        <begin position="58"/>
        <end position="79"/>
    </location>
</feature>
<feature type="transmembrane region" description="Helical" evidence="1">
    <location>
        <begin position="135"/>
        <end position="155"/>
    </location>
</feature>
<feature type="transmembrane region" description="Helical" evidence="1">
    <location>
        <begin position="167"/>
        <end position="187"/>
    </location>
</feature>
<feature type="transmembrane region" description="Helical" evidence="1">
    <location>
        <begin position="460"/>
        <end position="482"/>
    </location>
</feature>
<evidence type="ECO:0000256" key="1">
    <source>
        <dbReference type="SAM" id="Phobius"/>
    </source>
</evidence>
<keyword evidence="1" id="KW-0472">Membrane</keyword>
<feature type="transmembrane region" description="Helical" evidence="1">
    <location>
        <begin position="199"/>
        <end position="217"/>
    </location>
</feature>
<evidence type="ECO:0000313" key="3">
    <source>
        <dbReference type="EMBL" id="TCJ13673.1"/>
    </source>
</evidence>
<dbReference type="AlphaFoldDB" id="A0A4R1B9T2"/>
<dbReference type="RefSeq" id="WP_132692841.1">
    <property type="nucleotide sequence ID" value="NZ_SKBU01000038.1"/>
</dbReference>
<feature type="domain" description="DUF112" evidence="2">
    <location>
        <begin position="17"/>
        <end position="435"/>
    </location>
</feature>
<feature type="transmembrane region" description="Helical" evidence="1">
    <location>
        <begin position="16"/>
        <end position="46"/>
    </location>
</feature>
<gene>
    <name evidence="3" type="ORF">E0L93_14765</name>
</gene>
<name>A0A4R1B9T2_9ACTN</name>
<evidence type="ECO:0000259" key="2">
    <source>
        <dbReference type="Pfam" id="PF01970"/>
    </source>
</evidence>
<comment type="caution">
    <text evidence="3">The sequence shown here is derived from an EMBL/GenBank/DDBJ whole genome shotgun (WGS) entry which is preliminary data.</text>
</comment>
<dbReference type="OrthoDB" id="9781349at2"/>
<keyword evidence="4" id="KW-1185">Reference proteome</keyword>
<keyword evidence="1" id="KW-0812">Transmembrane</keyword>
<organism evidence="3 4">
    <name type="scientific">Rubrobacter taiwanensis</name>
    <dbReference type="NCBI Taxonomy" id="185139"/>
    <lineage>
        <taxon>Bacteria</taxon>
        <taxon>Bacillati</taxon>
        <taxon>Actinomycetota</taxon>
        <taxon>Rubrobacteria</taxon>
        <taxon>Rubrobacterales</taxon>
        <taxon>Rubrobacteraceae</taxon>
        <taxon>Rubrobacter</taxon>
    </lineage>
</organism>
<dbReference type="EMBL" id="SKBU01000038">
    <property type="protein sequence ID" value="TCJ13673.1"/>
    <property type="molecule type" value="Genomic_DNA"/>
</dbReference>
<dbReference type="PANTHER" id="PTHR35342">
    <property type="entry name" value="TRICARBOXYLIC TRANSPORT PROTEIN"/>
    <property type="match status" value="1"/>
</dbReference>